<gene>
    <name evidence="3" type="ORF">MNBD_BACTEROID03-438</name>
</gene>
<feature type="region of interest" description="Disordered" evidence="1">
    <location>
        <begin position="138"/>
        <end position="161"/>
    </location>
</feature>
<feature type="domain" description="Transposase IS200-like" evidence="2">
    <location>
        <begin position="21"/>
        <end position="153"/>
    </location>
</feature>
<accession>A0A3B0T0G9</accession>
<evidence type="ECO:0000259" key="2">
    <source>
        <dbReference type="SMART" id="SM01321"/>
    </source>
</evidence>
<dbReference type="InterPro" id="IPR052715">
    <property type="entry name" value="RAYT_transposase"/>
</dbReference>
<organism evidence="3">
    <name type="scientific">hydrothermal vent metagenome</name>
    <dbReference type="NCBI Taxonomy" id="652676"/>
    <lineage>
        <taxon>unclassified sequences</taxon>
        <taxon>metagenomes</taxon>
        <taxon>ecological metagenomes</taxon>
    </lineage>
</organism>
<protein>
    <recommendedName>
        <fullName evidence="2">Transposase IS200-like domain-containing protein</fullName>
    </recommendedName>
</protein>
<reference evidence="3" key="1">
    <citation type="submission" date="2018-06" db="EMBL/GenBank/DDBJ databases">
        <authorList>
            <person name="Zhirakovskaya E."/>
        </authorList>
    </citation>
    <scope>NUCLEOTIDE SEQUENCE</scope>
</reference>
<dbReference type="Gene3D" id="3.30.70.1290">
    <property type="entry name" value="Transposase IS200-like"/>
    <property type="match status" value="1"/>
</dbReference>
<dbReference type="GO" id="GO:0043565">
    <property type="term" value="F:sequence-specific DNA binding"/>
    <property type="evidence" value="ECO:0007669"/>
    <property type="project" value="TreeGrafter"/>
</dbReference>
<dbReference type="GO" id="GO:0006313">
    <property type="term" value="P:DNA transposition"/>
    <property type="evidence" value="ECO:0007669"/>
    <property type="project" value="InterPro"/>
</dbReference>
<dbReference type="InterPro" id="IPR036515">
    <property type="entry name" value="Transposase_17_sf"/>
</dbReference>
<dbReference type="SUPFAM" id="SSF143422">
    <property type="entry name" value="Transposase IS200-like"/>
    <property type="match status" value="1"/>
</dbReference>
<evidence type="ECO:0000313" key="3">
    <source>
        <dbReference type="EMBL" id="VAW11815.1"/>
    </source>
</evidence>
<proteinExistence type="predicted"/>
<feature type="non-terminal residue" evidence="3">
    <location>
        <position position="161"/>
    </location>
</feature>
<dbReference type="PANTHER" id="PTHR36966">
    <property type="entry name" value="REP-ASSOCIATED TYROSINE TRANSPOSASE"/>
    <property type="match status" value="1"/>
</dbReference>
<feature type="compositionally biased region" description="Polar residues" evidence="1">
    <location>
        <begin position="140"/>
        <end position="161"/>
    </location>
</feature>
<dbReference type="GO" id="GO:0004803">
    <property type="term" value="F:transposase activity"/>
    <property type="evidence" value="ECO:0007669"/>
    <property type="project" value="InterPro"/>
</dbReference>
<dbReference type="InterPro" id="IPR002686">
    <property type="entry name" value="Transposase_17"/>
</dbReference>
<dbReference type="EMBL" id="UOEL01000071">
    <property type="protein sequence ID" value="VAW11815.1"/>
    <property type="molecule type" value="Genomic_DNA"/>
</dbReference>
<dbReference type="PANTHER" id="PTHR36966:SF1">
    <property type="entry name" value="REP-ASSOCIATED TYROSINE TRANSPOSASE"/>
    <property type="match status" value="1"/>
</dbReference>
<dbReference type="AlphaFoldDB" id="A0A3B0T0G9"/>
<dbReference type="SMART" id="SM01321">
    <property type="entry name" value="Y1_Tnp"/>
    <property type="match status" value="1"/>
</dbReference>
<sequence length="161" mass="18103">MNYNPKIHHRRSIRLKGYDYAQAGIYFLTLCAQNQVHLFGKIHKGKMELNIFGKIAQQEWIKTIEIRKNITLAEFIIMPNHIHGIIEIKYSKGNTENIGKFKSPTQTIGAIIRGYKGSTTKRIKILIGEIKKAEELFQRSGESAPTSSTGGLQSAPTSSES</sequence>
<evidence type="ECO:0000256" key="1">
    <source>
        <dbReference type="SAM" id="MobiDB-lite"/>
    </source>
</evidence>
<name>A0A3B0T0G9_9ZZZZ</name>